<dbReference type="UniPathway" id="UPA00823">
    <property type="reaction ID" value="UER00788"/>
</dbReference>
<dbReference type="AlphaFoldDB" id="A0A1I9G659"/>
<sequence>MSRELLHPDEDRFFTFALKLVNKAGTLVRAAFEQPCSEVHTKLSDTDLVTETDQAVEKMLIENLSKEFPDHKFIGEESVAGGAKIDYTDAPTWIIDPIDGTTNFVHRIPIIAICVGLAIKKQLRAGIVYNPITKELYTAQSGRGAFRNGFPIHVSATKAMNMIYVAQGGLDAYVEYGLHAWDVAAAGIIVKEAGGVLLDPTGKSEFDIMGRRVLCTSTPELARAIKSTLTHVEYDKEG</sequence>
<organism evidence="9">
    <name type="scientific">Brugia malayi</name>
    <name type="common">Filarial nematode worm</name>
    <dbReference type="NCBI Taxonomy" id="6279"/>
    <lineage>
        <taxon>Eukaryota</taxon>
        <taxon>Metazoa</taxon>
        <taxon>Ecdysozoa</taxon>
        <taxon>Nematoda</taxon>
        <taxon>Chromadorea</taxon>
        <taxon>Rhabditida</taxon>
        <taxon>Spirurina</taxon>
        <taxon>Spiruromorpha</taxon>
        <taxon>Filarioidea</taxon>
        <taxon>Onchocercidae</taxon>
        <taxon>Brugia</taxon>
    </lineage>
</organism>
<dbReference type="SUPFAM" id="SSF56655">
    <property type="entry name" value="Carbohydrate phosphatase"/>
    <property type="match status" value="1"/>
</dbReference>
<dbReference type="InterPro" id="IPR033942">
    <property type="entry name" value="IMPase"/>
</dbReference>
<feature type="binding site" evidence="7">
    <location>
        <position position="98"/>
    </location>
    <ligand>
        <name>Mg(2+)</name>
        <dbReference type="ChEBI" id="CHEBI:18420"/>
        <label>1</label>
        <note>catalytic</note>
    </ligand>
</feature>
<dbReference type="Pfam" id="PF00459">
    <property type="entry name" value="Inositol_P"/>
    <property type="match status" value="2"/>
</dbReference>
<proteinExistence type="inferred from homology"/>
<dbReference type="GO" id="GO:0006021">
    <property type="term" value="P:inositol biosynthetic process"/>
    <property type="evidence" value="ECO:0007669"/>
    <property type="project" value="UniProtKB-UniPathway"/>
</dbReference>
<comment type="similarity">
    <text evidence="3 8">Belongs to the inositol monophosphatase superfamily.</text>
</comment>
<evidence type="ECO:0000256" key="2">
    <source>
        <dbReference type="ARBA" id="ARBA00001946"/>
    </source>
</evidence>
<comment type="cofactor">
    <cofactor evidence="2 7 8">
        <name>Mg(2+)</name>
        <dbReference type="ChEBI" id="CHEBI:18420"/>
    </cofactor>
</comment>
<comment type="catalytic activity">
    <reaction evidence="1 8">
        <text>a myo-inositol phosphate + H2O = myo-inositol + phosphate</text>
        <dbReference type="Rhea" id="RHEA:24056"/>
        <dbReference type="ChEBI" id="CHEBI:15377"/>
        <dbReference type="ChEBI" id="CHEBI:17268"/>
        <dbReference type="ChEBI" id="CHEBI:43474"/>
        <dbReference type="ChEBI" id="CHEBI:84139"/>
        <dbReference type="EC" id="3.1.3.25"/>
    </reaction>
</comment>
<gene>
    <name evidence="9" type="primary">Bm3350</name>
    <name evidence="9" type="ORF">BM_Bm3350</name>
</gene>
<dbReference type="PANTHER" id="PTHR20854:SF4">
    <property type="entry name" value="INOSITOL-1-MONOPHOSPHATASE-RELATED"/>
    <property type="match status" value="1"/>
</dbReference>
<evidence type="ECO:0000313" key="9">
    <source>
        <dbReference type="EMBL" id="CDQ02444.1"/>
    </source>
</evidence>
<evidence type="ECO:0000256" key="6">
    <source>
        <dbReference type="ARBA" id="ARBA00022842"/>
    </source>
</evidence>
<evidence type="ECO:0000256" key="4">
    <source>
        <dbReference type="ARBA" id="ARBA00022723"/>
    </source>
</evidence>
<name>A0A1I9G659_BRUMA</name>
<feature type="binding site" evidence="7">
    <location>
        <position position="99"/>
    </location>
    <ligand>
        <name>Mg(2+)</name>
        <dbReference type="ChEBI" id="CHEBI:18420"/>
        <label>1</label>
        <note>catalytic</note>
    </ligand>
</feature>
<feature type="binding site" evidence="7">
    <location>
        <position position="76"/>
    </location>
    <ligand>
        <name>Mg(2+)</name>
        <dbReference type="ChEBI" id="CHEBI:18420"/>
        <label>1</label>
        <note>catalytic</note>
    </ligand>
</feature>
<feature type="binding site" evidence="7">
    <location>
        <position position="96"/>
    </location>
    <ligand>
        <name>Mg(2+)</name>
        <dbReference type="ChEBI" id="CHEBI:18420"/>
        <label>1</label>
        <note>catalytic</note>
    </ligand>
</feature>
<protein>
    <recommendedName>
        <fullName evidence="8">Inositol-1-monophosphatase</fullName>
        <ecNumber evidence="8">3.1.3.25</ecNumber>
    </recommendedName>
</protein>
<dbReference type="EMBL" id="LN857024">
    <property type="protein sequence ID" value="CDQ02444.1"/>
    <property type="molecule type" value="Genomic_DNA"/>
</dbReference>
<dbReference type="GO" id="GO:0008934">
    <property type="term" value="F:inositol monophosphate 1-phosphatase activity"/>
    <property type="evidence" value="ECO:0007669"/>
    <property type="project" value="InterPro"/>
</dbReference>
<reference evidence="9" key="1">
    <citation type="journal article" date="2007" name="Science">
        <title>Draft genome of the filarial nematode parasite Brugia malayi.</title>
        <authorList>
            <person name="Ghedin E."/>
            <person name="Wang S."/>
            <person name="Spiro D."/>
            <person name="Caler E."/>
            <person name="Zhao Q."/>
            <person name="Crabtree J."/>
            <person name="Allen J.E."/>
            <person name="Delcher A.L."/>
            <person name="Guiliano D.B."/>
            <person name="Miranda-Saavedra D."/>
            <person name="Angiuoli S.V."/>
            <person name="Creasy T."/>
            <person name="Amedeo P."/>
            <person name="Haas B."/>
            <person name="El-Sayed N.M."/>
            <person name="Wortman J.R."/>
            <person name="Feldblyum T."/>
            <person name="Tallon L."/>
            <person name="Schatz M."/>
            <person name="Shumway M."/>
            <person name="Koo H."/>
            <person name="Salzberg S.L."/>
            <person name="Schobel S."/>
            <person name="Pertea M."/>
            <person name="Pop M."/>
            <person name="White O."/>
            <person name="Barton G.J."/>
            <person name="Carlow C.K."/>
            <person name="Crawford M.J."/>
            <person name="Daub J."/>
            <person name="Dimmic M.W."/>
            <person name="Estes C.F."/>
            <person name="Foster J.M."/>
            <person name="Ganatra M."/>
            <person name="Gregory W.F."/>
            <person name="Johnson N.M."/>
            <person name="Jin J."/>
            <person name="Komuniecki R."/>
            <person name="Korf I."/>
            <person name="Kumar S."/>
            <person name="Laney S."/>
            <person name="Li B.W."/>
            <person name="Li W."/>
            <person name="Lindblom T.H."/>
            <person name="Lustigman S."/>
            <person name="Ma D."/>
            <person name="Maina C.V."/>
            <person name="Martin D.M."/>
            <person name="McCarter J.P."/>
            <person name="McReynolds L."/>
            <person name="Mitreva M."/>
            <person name="Nutman T.B."/>
            <person name="Parkinson J."/>
            <person name="Peregrin-Alvarez J.M."/>
            <person name="Poole C."/>
            <person name="Ren Q."/>
            <person name="Saunders L."/>
            <person name="Sluder A.E."/>
            <person name="Smith K."/>
            <person name="Stanke M."/>
            <person name="Unnasch T.R."/>
            <person name="Ware J."/>
            <person name="Wei A.D."/>
            <person name="Weil G."/>
            <person name="Williams D.J."/>
            <person name="Zhang Y."/>
            <person name="Williams S.A."/>
            <person name="Fraser-Liggett C."/>
            <person name="Slatko B."/>
            <person name="Blaxter M.L."/>
            <person name="Scott A.L."/>
        </authorList>
    </citation>
    <scope>NUCLEOTIDE SEQUENCE</scope>
    <source>
        <strain evidence="9">FR3</strain>
    </source>
</reference>
<dbReference type="Gene3D" id="3.40.190.80">
    <property type="match status" value="1"/>
</dbReference>
<dbReference type="FunFam" id="3.30.540.10:FF:000013">
    <property type="entry name" value="Inositol-1-monophosphatase"/>
    <property type="match status" value="1"/>
</dbReference>
<comment type="pathway">
    <text evidence="8">Polyol metabolism; myo-inositol biosynthesis; myo-inositol from D-glucose 6-phosphate: step 2/2.</text>
</comment>
<keyword evidence="6 7" id="KW-0460">Magnesium</keyword>
<evidence type="ECO:0000256" key="3">
    <source>
        <dbReference type="ARBA" id="ARBA00009759"/>
    </source>
</evidence>
<feature type="binding site" evidence="7">
    <location>
        <position position="182"/>
    </location>
    <ligand>
        <name>Mg(2+)</name>
        <dbReference type="ChEBI" id="CHEBI:18420"/>
        <label>1</label>
        <note>catalytic</note>
    </ligand>
</feature>
<dbReference type="EC" id="3.1.3.25" evidence="8"/>
<dbReference type="PROSITE" id="PS00629">
    <property type="entry name" value="IMP_1"/>
    <property type="match status" value="1"/>
</dbReference>
<dbReference type="CDD" id="cd01639">
    <property type="entry name" value="IMPase"/>
    <property type="match status" value="1"/>
</dbReference>
<dbReference type="GO" id="GO:0046872">
    <property type="term" value="F:metal ion binding"/>
    <property type="evidence" value="ECO:0007669"/>
    <property type="project" value="UniProtKB-KW"/>
</dbReference>
<accession>A0A1I9G659</accession>
<evidence type="ECO:0000256" key="1">
    <source>
        <dbReference type="ARBA" id="ARBA00001033"/>
    </source>
</evidence>
<dbReference type="PROSITE" id="PS00630">
    <property type="entry name" value="IMP_2"/>
    <property type="match status" value="1"/>
</dbReference>
<dbReference type="InterPro" id="IPR020583">
    <property type="entry name" value="Inositol_monoP_metal-BS"/>
</dbReference>
<dbReference type="GO" id="GO:0007165">
    <property type="term" value="P:signal transduction"/>
    <property type="evidence" value="ECO:0007669"/>
    <property type="project" value="TreeGrafter"/>
</dbReference>
<dbReference type="GO" id="GO:0046854">
    <property type="term" value="P:phosphatidylinositol phosphate biosynthetic process"/>
    <property type="evidence" value="ECO:0007669"/>
    <property type="project" value="InterPro"/>
</dbReference>
<dbReference type="InterPro" id="IPR000760">
    <property type="entry name" value="Inositol_monophosphatase-like"/>
</dbReference>
<evidence type="ECO:0000256" key="5">
    <source>
        <dbReference type="ARBA" id="ARBA00022801"/>
    </source>
</evidence>
<dbReference type="PANTHER" id="PTHR20854">
    <property type="entry name" value="INOSITOL MONOPHOSPHATASE"/>
    <property type="match status" value="1"/>
</dbReference>
<dbReference type="Gene3D" id="3.30.540.10">
    <property type="entry name" value="Fructose-1,6-Bisphosphatase, subunit A, domain 1"/>
    <property type="match status" value="1"/>
</dbReference>
<dbReference type="PRINTS" id="PR00377">
    <property type="entry name" value="IMPHPHTASES"/>
</dbReference>
<evidence type="ECO:0000256" key="8">
    <source>
        <dbReference type="RuleBase" id="RU364068"/>
    </source>
</evidence>
<reference evidence="9" key="2">
    <citation type="submission" date="2012-12" db="EMBL/GenBank/DDBJ databases">
        <authorList>
            <consortium name="WormBase Consortium"/>
            <person name="Ghedin E."/>
            <person name="Paulini M."/>
        </authorList>
    </citation>
    <scope>NUCLEOTIDE SEQUENCE</scope>
    <source>
        <strain evidence="9">FR3</strain>
    </source>
</reference>
<keyword evidence="5 8" id="KW-0378">Hydrolase</keyword>
<dbReference type="InterPro" id="IPR020550">
    <property type="entry name" value="Inositol_monophosphatase_CS"/>
</dbReference>
<keyword evidence="4 7" id="KW-0479">Metal-binding</keyword>
<evidence type="ECO:0000256" key="7">
    <source>
        <dbReference type="PIRSR" id="PIRSR600760-2"/>
    </source>
</evidence>